<protein>
    <submittedName>
        <fullName evidence="2">Copper-binding protein</fullName>
    </submittedName>
</protein>
<dbReference type="Pfam" id="PF11604">
    <property type="entry name" value="CusF_Ec"/>
    <property type="match status" value="1"/>
</dbReference>
<feature type="signal peptide" evidence="1">
    <location>
        <begin position="1"/>
        <end position="25"/>
    </location>
</feature>
<dbReference type="InterPro" id="IPR021647">
    <property type="entry name" value="CusF_Ec"/>
</dbReference>
<feature type="chain" id="PRO_5047511017" evidence="1">
    <location>
        <begin position="26"/>
        <end position="117"/>
    </location>
</feature>
<evidence type="ECO:0000256" key="1">
    <source>
        <dbReference type="SAM" id="SignalP"/>
    </source>
</evidence>
<dbReference type="Proteomes" id="UP000321323">
    <property type="component" value="Chromosome"/>
</dbReference>
<proteinExistence type="predicted"/>
<accession>A0ABZ1URY5</accession>
<evidence type="ECO:0000313" key="3">
    <source>
        <dbReference type="Proteomes" id="UP000321323"/>
    </source>
</evidence>
<dbReference type="Gene3D" id="2.40.50.320">
    <property type="entry name" value="Copper binding periplasmic protein CusF"/>
    <property type="match status" value="1"/>
</dbReference>
<sequence length="117" mass="12427">MKQLNNVILAAGVALSAVAFSPAYAQHDNHAQHAQHGEHAAASVELTDGEIKKVDKDGGKLTIKHGELKNLGMAAMTMVFRVQDAAMLDKVKVGDKVRFAADKVNGSTTVTHLEPAK</sequence>
<keyword evidence="1" id="KW-0732">Signal</keyword>
<reference evidence="2 3" key="1">
    <citation type="journal article" date="2019" name="Int. J. Syst. Evol. Microbiol.">
        <title>The Draft Whole-Genome Sequence of the Antibiotic Producer Empedobacter haloabium ATCC 31962 Provides Indications for Its Taxonomic Reclassification.</title>
        <authorList>
            <person name="Miess H."/>
            <person name="Arlt P."/>
            <person name="Apel A.K."/>
            <person name="Weber T."/>
            <person name="Nieselt K."/>
            <person name="Hanssen F."/>
            <person name="Czemmel S."/>
            <person name="Nahnsen S."/>
            <person name="Gross H."/>
        </authorList>
    </citation>
    <scope>NUCLEOTIDE SEQUENCE [LARGE SCALE GENOMIC DNA]</scope>
    <source>
        <strain evidence="2 3">ATCC 31962</strain>
    </source>
</reference>
<keyword evidence="3" id="KW-1185">Reference proteome</keyword>
<evidence type="ECO:0000313" key="2">
    <source>
        <dbReference type="EMBL" id="WUR15367.1"/>
    </source>
</evidence>
<dbReference type="EMBL" id="CP136508">
    <property type="protein sequence ID" value="WUR15367.1"/>
    <property type="molecule type" value="Genomic_DNA"/>
</dbReference>
<name>A0ABZ1URY5_9BURK</name>
<gene>
    <name evidence="2" type="ORF">E7V67_009780</name>
</gene>
<dbReference type="InterPro" id="IPR042230">
    <property type="entry name" value="CusF_sf"/>
</dbReference>
<organism evidence="2 3">
    <name type="scientific">[Empedobacter] haloabium</name>
    <dbReference type="NCBI Taxonomy" id="592317"/>
    <lineage>
        <taxon>Bacteria</taxon>
        <taxon>Pseudomonadati</taxon>
        <taxon>Pseudomonadota</taxon>
        <taxon>Betaproteobacteria</taxon>
        <taxon>Burkholderiales</taxon>
        <taxon>Oxalobacteraceae</taxon>
        <taxon>Telluria group</taxon>
        <taxon>Telluria group incertae sedis</taxon>
    </lineage>
</organism>